<sequence length="71" mass="8012">MSERTHTAEEEAKKLASMFAPSDANYVFACTECRTSWWKQRECKTTRGVRSGQTTCGDCGNELTMAIDKKQ</sequence>
<accession>D5L2D5</accession>
<reference evidence="1" key="1">
    <citation type="journal article" date="2010" name="Environ. Microbiol.">
        <title>The metavirome of a hypersaline environment.</title>
        <authorList>
            <person name="Santos F."/>
            <person name="Yarza P."/>
            <person name="Parro V."/>
            <person name="Briones C."/>
            <person name="Anton J."/>
        </authorList>
    </citation>
    <scope>NUCLEOTIDE SEQUENCE</scope>
</reference>
<proteinExistence type="predicted"/>
<name>D5L2D5_9VIRU</name>
<organism evidence="1">
    <name type="scientific">uncultured virus</name>
    <dbReference type="NCBI Taxonomy" id="340016"/>
    <lineage>
        <taxon>Viruses</taxon>
        <taxon>environmental samples</taxon>
    </lineage>
</organism>
<protein>
    <submittedName>
        <fullName evidence="1">Uncharacterized protein</fullName>
    </submittedName>
</protein>
<dbReference type="EMBL" id="GU735177">
    <property type="protein sequence ID" value="ADE29194.1"/>
    <property type="molecule type" value="Genomic_DNA"/>
</dbReference>
<evidence type="ECO:0000313" key="1">
    <source>
        <dbReference type="EMBL" id="ADE29194.1"/>
    </source>
</evidence>